<accession>A0ABQ9N4T8</accession>
<gene>
    <name evidence="2" type="ORF">P3X46_002759</name>
</gene>
<feature type="compositionally biased region" description="Low complexity" evidence="1">
    <location>
        <begin position="40"/>
        <end position="57"/>
    </location>
</feature>
<name>A0ABQ9N4T8_HEVBR</name>
<reference evidence="2" key="1">
    <citation type="journal article" date="2023" name="Plant Biotechnol. J.">
        <title>Chromosome-level wild Hevea brasiliensis genome provides new tools for genomic-assisted breeding and valuable loci to elevate rubber yield.</title>
        <authorList>
            <person name="Cheng H."/>
            <person name="Song X."/>
            <person name="Hu Y."/>
            <person name="Wu T."/>
            <person name="Yang Q."/>
            <person name="An Z."/>
            <person name="Feng S."/>
            <person name="Deng Z."/>
            <person name="Wu W."/>
            <person name="Zeng X."/>
            <person name="Tu M."/>
            <person name="Wang X."/>
            <person name="Huang H."/>
        </authorList>
    </citation>
    <scope>NUCLEOTIDE SEQUENCE</scope>
    <source>
        <strain evidence="2">MT/VB/25A 57/8</strain>
    </source>
</reference>
<dbReference type="Proteomes" id="UP001174677">
    <property type="component" value="Chromosome 2"/>
</dbReference>
<feature type="region of interest" description="Disordered" evidence="1">
    <location>
        <begin position="28"/>
        <end position="57"/>
    </location>
</feature>
<evidence type="ECO:0000256" key="1">
    <source>
        <dbReference type="SAM" id="MobiDB-lite"/>
    </source>
</evidence>
<evidence type="ECO:0000313" key="2">
    <source>
        <dbReference type="EMBL" id="KAJ9187286.1"/>
    </source>
</evidence>
<comment type="caution">
    <text evidence="2">The sequence shown here is derived from an EMBL/GenBank/DDBJ whole genome shotgun (WGS) entry which is preliminary data.</text>
</comment>
<sequence length="72" mass="7793">MRSYQQREAAAATAAAASRSNHYSFLTQGTSIPQTGTDLSSNFQGSSSSSKVLETVPQPVQQEQPFILDSIW</sequence>
<keyword evidence="3" id="KW-1185">Reference proteome</keyword>
<evidence type="ECO:0000313" key="3">
    <source>
        <dbReference type="Proteomes" id="UP001174677"/>
    </source>
</evidence>
<protein>
    <submittedName>
        <fullName evidence="2">Uncharacterized protein</fullName>
    </submittedName>
</protein>
<proteinExistence type="predicted"/>
<organism evidence="2 3">
    <name type="scientific">Hevea brasiliensis</name>
    <name type="common">Para rubber tree</name>
    <name type="synonym">Siphonia brasiliensis</name>
    <dbReference type="NCBI Taxonomy" id="3981"/>
    <lineage>
        <taxon>Eukaryota</taxon>
        <taxon>Viridiplantae</taxon>
        <taxon>Streptophyta</taxon>
        <taxon>Embryophyta</taxon>
        <taxon>Tracheophyta</taxon>
        <taxon>Spermatophyta</taxon>
        <taxon>Magnoliopsida</taxon>
        <taxon>eudicotyledons</taxon>
        <taxon>Gunneridae</taxon>
        <taxon>Pentapetalae</taxon>
        <taxon>rosids</taxon>
        <taxon>fabids</taxon>
        <taxon>Malpighiales</taxon>
        <taxon>Euphorbiaceae</taxon>
        <taxon>Crotonoideae</taxon>
        <taxon>Micrandreae</taxon>
        <taxon>Hevea</taxon>
    </lineage>
</organism>
<dbReference type="EMBL" id="JARPOI010000002">
    <property type="protein sequence ID" value="KAJ9187286.1"/>
    <property type="molecule type" value="Genomic_DNA"/>
</dbReference>
<feature type="compositionally biased region" description="Polar residues" evidence="1">
    <location>
        <begin position="28"/>
        <end position="39"/>
    </location>
</feature>